<dbReference type="InterPro" id="IPR001041">
    <property type="entry name" value="2Fe-2S_ferredoxin-type"/>
</dbReference>
<feature type="domain" description="2Fe-2S ferredoxin-type" evidence="5">
    <location>
        <begin position="3"/>
        <end position="79"/>
    </location>
</feature>
<protein>
    <submittedName>
        <fullName evidence="6">Oxidoreductase</fullName>
    </submittedName>
</protein>
<dbReference type="Gene3D" id="3.10.20.30">
    <property type="match status" value="1"/>
</dbReference>
<evidence type="ECO:0000313" key="7">
    <source>
        <dbReference type="Proteomes" id="UP000321058"/>
    </source>
</evidence>
<dbReference type="InterPro" id="IPR036010">
    <property type="entry name" value="2Fe-2S_ferredoxin-like_sf"/>
</dbReference>
<sequence>MTQSIELNINGARSVVTADPGTPLIYVLRNDLKLKGTRFGCGAGVCGCCTVLLDGRGIQSCNTPVSAAQGREITTIEGLGGKAGTHPLQQAFVDEQAGQCGYCLTGVVMGAAALLGRNPSPTEAEIRSELDIHLCRCGAYDRILRAIRRASEMISKRGE</sequence>
<dbReference type="Gene3D" id="1.10.150.120">
    <property type="entry name" value="[2Fe-2S]-binding domain"/>
    <property type="match status" value="1"/>
</dbReference>
<evidence type="ECO:0000313" key="6">
    <source>
        <dbReference type="EMBL" id="GEP60803.1"/>
    </source>
</evidence>
<dbReference type="GO" id="GO:0016491">
    <property type="term" value="F:oxidoreductase activity"/>
    <property type="evidence" value="ECO:0007669"/>
    <property type="project" value="InterPro"/>
</dbReference>
<dbReference type="OrthoDB" id="7375656at2"/>
<dbReference type="GO" id="GO:0051537">
    <property type="term" value="F:2 iron, 2 sulfur cluster binding"/>
    <property type="evidence" value="ECO:0007669"/>
    <property type="project" value="UniProtKB-KW"/>
</dbReference>
<dbReference type="InterPro" id="IPR036884">
    <property type="entry name" value="2Fe-2S-bd_dom_sf"/>
</dbReference>
<keyword evidence="3" id="KW-0408">Iron</keyword>
<name>A0A512NPE1_9HYPH</name>
<dbReference type="GO" id="GO:0046872">
    <property type="term" value="F:metal ion binding"/>
    <property type="evidence" value="ECO:0007669"/>
    <property type="project" value="UniProtKB-KW"/>
</dbReference>
<dbReference type="PANTHER" id="PTHR44379">
    <property type="entry name" value="OXIDOREDUCTASE WITH IRON-SULFUR SUBUNIT"/>
    <property type="match status" value="1"/>
</dbReference>
<proteinExistence type="predicted"/>
<gene>
    <name evidence="6" type="ORF">RSO01_79690</name>
</gene>
<dbReference type="RefSeq" id="WP_147156132.1">
    <property type="nucleotide sequence ID" value="NZ_BKAJ01000183.1"/>
</dbReference>
<dbReference type="PANTHER" id="PTHR44379:SF6">
    <property type="entry name" value="BLR6046 PROTEIN"/>
    <property type="match status" value="1"/>
</dbReference>
<dbReference type="Proteomes" id="UP000321058">
    <property type="component" value="Unassembled WGS sequence"/>
</dbReference>
<dbReference type="Pfam" id="PF01799">
    <property type="entry name" value="Fer2_2"/>
    <property type="match status" value="1"/>
</dbReference>
<evidence type="ECO:0000256" key="3">
    <source>
        <dbReference type="ARBA" id="ARBA00023004"/>
    </source>
</evidence>
<dbReference type="PROSITE" id="PS51085">
    <property type="entry name" value="2FE2S_FER_2"/>
    <property type="match status" value="1"/>
</dbReference>
<evidence type="ECO:0000256" key="2">
    <source>
        <dbReference type="ARBA" id="ARBA00022723"/>
    </source>
</evidence>
<keyword evidence="2" id="KW-0479">Metal-binding</keyword>
<evidence type="ECO:0000259" key="5">
    <source>
        <dbReference type="PROSITE" id="PS51085"/>
    </source>
</evidence>
<organism evidence="6 7">
    <name type="scientific">Reyranella soli</name>
    <dbReference type="NCBI Taxonomy" id="1230389"/>
    <lineage>
        <taxon>Bacteria</taxon>
        <taxon>Pseudomonadati</taxon>
        <taxon>Pseudomonadota</taxon>
        <taxon>Alphaproteobacteria</taxon>
        <taxon>Hyphomicrobiales</taxon>
        <taxon>Reyranellaceae</taxon>
        <taxon>Reyranella</taxon>
    </lineage>
</organism>
<evidence type="ECO:0000256" key="4">
    <source>
        <dbReference type="ARBA" id="ARBA00023014"/>
    </source>
</evidence>
<dbReference type="EMBL" id="BKAJ01000183">
    <property type="protein sequence ID" value="GEP60803.1"/>
    <property type="molecule type" value="Genomic_DNA"/>
</dbReference>
<dbReference type="SUPFAM" id="SSF47741">
    <property type="entry name" value="CO dehydrogenase ISP C-domain like"/>
    <property type="match status" value="1"/>
</dbReference>
<accession>A0A512NPE1</accession>
<dbReference type="InterPro" id="IPR012675">
    <property type="entry name" value="Beta-grasp_dom_sf"/>
</dbReference>
<reference evidence="6 7" key="1">
    <citation type="submission" date="2019-07" db="EMBL/GenBank/DDBJ databases">
        <title>Whole genome shotgun sequence of Reyranella soli NBRC 108950.</title>
        <authorList>
            <person name="Hosoyama A."/>
            <person name="Uohara A."/>
            <person name="Ohji S."/>
            <person name="Ichikawa N."/>
        </authorList>
    </citation>
    <scope>NUCLEOTIDE SEQUENCE [LARGE SCALE GENOMIC DNA]</scope>
    <source>
        <strain evidence="6 7">NBRC 108950</strain>
    </source>
</reference>
<evidence type="ECO:0000256" key="1">
    <source>
        <dbReference type="ARBA" id="ARBA00022714"/>
    </source>
</evidence>
<dbReference type="Pfam" id="PF00111">
    <property type="entry name" value="Fer2"/>
    <property type="match status" value="1"/>
</dbReference>
<dbReference type="InterPro" id="IPR051452">
    <property type="entry name" value="Diverse_Oxidoreductases"/>
</dbReference>
<keyword evidence="4" id="KW-0411">Iron-sulfur</keyword>
<dbReference type="AlphaFoldDB" id="A0A512NPE1"/>
<dbReference type="InterPro" id="IPR002888">
    <property type="entry name" value="2Fe-2S-bd"/>
</dbReference>
<comment type="caution">
    <text evidence="6">The sequence shown here is derived from an EMBL/GenBank/DDBJ whole genome shotgun (WGS) entry which is preliminary data.</text>
</comment>
<keyword evidence="7" id="KW-1185">Reference proteome</keyword>
<dbReference type="SUPFAM" id="SSF54292">
    <property type="entry name" value="2Fe-2S ferredoxin-like"/>
    <property type="match status" value="1"/>
</dbReference>
<keyword evidence="1" id="KW-0001">2Fe-2S</keyword>